<dbReference type="Ensembl" id="ENSORLT00000031605.1">
    <property type="protein sequence ID" value="ENSORLP00000035108.1"/>
    <property type="gene ID" value="ENSORLG00000028621.1"/>
</dbReference>
<evidence type="ECO:0000256" key="4">
    <source>
        <dbReference type="ARBA" id="ARBA00023157"/>
    </source>
</evidence>
<keyword evidence="3 8" id="KW-0732">Signal</keyword>
<name>A0A3B3HUS1_ORYLA</name>
<dbReference type="InParanoid" id="A0A3B3HUS1"/>
<dbReference type="PROSITE" id="PS50923">
    <property type="entry name" value="SUSHI"/>
    <property type="match status" value="4"/>
</dbReference>
<keyword evidence="7" id="KW-1133">Transmembrane helix</keyword>
<dbReference type="CDD" id="cd00033">
    <property type="entry name" value="CCP"/>
    <property type="match status" value="3"/>
</dbReference>
<feature type="disulfide bond" evidence="5">
    <location>
        <begin position="151"/>
        <end position="194"/>
    </location>
</feature>
<feature type="disulfide bond" evidence="5">
    <location>
        <begin position="313"/>
        <end position="340"/>
    </location>
</feature>
<dbReference type="SMART" id="SM00032">
    <property type="entry name" value="CCP"/>
    <property type="match status" value="4"/>
</dbReference>
<dbReference type="GeneID" id="105354097"/>
<dbReference type="Bgee" id="ENSORLG00000028621">
    <property type="expression patterns" value="Expressed in mesonephros and 12 other cell types or tissues"/>
</dbReference>
<keyword evidence="7" id="KW-0812">Transmembrane</keyword>
<feature type="domain" description="Sushi" evidence="9">
    <location>
        <begin position="149"/>
        <end position="209"/>
    </location>
</feature>
<feature type="compositionally biased region" description="Polar residues" evidence="6">
    <location>
        <begin position="252"/>
        <end position="261"/>
    </location>
</feature>
<dbReference type="Gene3D" id="2.10.70.10">
    <property type="entry name" value="Complement Module, domain 1"/>
    <property type="match status" value="4"/>
</dbReference>
<evidence type="ECO:0000256" key="6">
    <source>
        <dbReference type="SAM" id="MobiDB-lite"/>
    </source>
</evidence>
<protein>
    <recommendedName>
        <fullName evidence="9">Sushi domain-containing protein</fullName>
    </recommendedName>
</protein>
<dbReference type="GeneTree" id="ENSGT00940000161110"/>
<sequence>MEVVLNASGLRKLRSLLLIHLFAVNAAADCLTPPTTQHDTDLSEKSRMVDDYREGVQLQLECVSGYVRKSGTGNTTCNSGNWTKSDLICTRKDCGPPRDQPHMKFNLSQGTLFGDAVQVLCDKGYLLSGVTFKQCLSFGWFGKANCFAVVCKTPPEVANGLSSWSGPKNPKYGETVQYSCKEGYTLFGNSSITCDENGGYSPGPPECKAIPTEAKITTTLTSSIPRTSKAETTSTVTIAISTSHRNKLATTQIASTVSPSQEAASGSSKETATSSLSSFQAVVCKTPPEVANASSSWSGPKNPKYGETVQYSCKEGYTLFGNSSITCDENGGYSPGPPECKVCQYHSPLHVLDVPGINTNKESVSVPVIISLTAVFLVIIIVIGFLYMLHQKKKGSYDTGEDLKPELLQFQNL</sequence>
<dbReference type="InterPro" id="IPR051503">
    <property type="entry name" value="ComplSys_Reg/VirEntry_Med"/>
</dbReference>
<dbReference type="Proteomes" id="UP000001038">
    <property type="component" value="Chromosome 5"/>
</dbReference>
<dbReference type="PANTHER" id="PTHR45785">
    <property type="entry name" value="COMPLEMENT FACTOR H-RELATED"/>
    <property type="match status" value="1"/>
</dbReference>
<accession>A0A3B3HUS1</accession>
<evidence type="ECO:0000256" key="2">
    <source>
        <dbReference type="ARBA" id="ARBA00022659"/>
    </source>
</evidence>
<feature type="signal peptide" evidence="8">
    <location>
        <begin position="1"/>
        <end position="28"/>
    </location>
</feature>
<reference evidence="10" key="2">
    <citation type="submission" date="2025-08" db="UniProtKB">
        <authorList>
            <consortium name="Ensembl"/>
        </authorList>
    </citation>
    <scope>IDENTIFICATION</scope>
    <source>
        <strain evidence="10">Hd-rR</strain>
    </source>
</reference>
<evidence type="ECO:0000256" key="1">
    <source>
        <dbReference type="ARBA" id="ARBA00004328"/>
    </source>
</evidence>
<evidence type="ECO:0000256" key="5">
    <source>
        <dbReference type="PROSITE-ProRule" id="PRU00302"/>
    </source>
</evidence>
<feature type="region of interest" description="Disordered" evidence="6">
    <location>
        <begin position="252"/>
        <end position="271"/>
    </location>
</feature>
<gene>
    <name evidence="10" type="primary">im:7151449</name>
</gene>
<feature type="compositionally biased region" description="Low complexity" evidence="6">
    <location>
        <begin position="262"/>
        <end position="271"/>
    </location>
</feature>
<keyword evidence="2 5" id="KW-0768">Sushi</keyword>
<organism evidence="10 11">
    <name type="scientific">Oryzias latipes</name>
    <name type="common">Japanese rice fish</name>
    <name type="synonym">Japanese killifish</name>
    <dbReference type="NCBI Taxonomy" id="8090"/>
    <lineage>
        <taxon>Eukaryota</taxon>
        <taxon>Metazoa</taxon>
        <taxon>Chordata</taxon>
        <taxon>Craniata</taxon>
        <taxon>Vertebrata</taxon>
        <taxon>Euteleostomi</taxon>
        <taxon>Actinopterygii</taxon>
        <taxon>Neopterygii</taxon>
        <taxon>Teleostei</taxon>
        <taxon>Neoteleostei</taxon>
        <taxon>Acanthomorphata</taxon>
        <taxon>Ovalentaria</taxon>
        <taxon>Atherinomorphae</taxon>
        <taxon>Beloniformes</taxon>
        <taxon>Adrianichthyidae</taxon>
        <taxon>Oryziinae</taxon>
        <taxon>Oryzias</taxon>
    </lineage>
</organism>
<feature type="chain" id="PRO_5017293089" description="Sushi domain-containing protein" evidence="8">
    <location>
        <begin position="29"/>
        <end position="413"/>
    </location>
</feature>
<feature type="disulfide bond" evidence="5">
    <location>
        <begin position="284"/>
        <end position="327"/>
    </location>
</feature>
<feature type="disulfide bond" evidence="5">
    <location>
        <begin position="62"/>
        <end position="89"/>
    </location>
</feature>
<comment type="subcellular location">
    <subcellularLocation>
        <location evidence="1">Virion</location>
    </subcellularLocation>
</comment>
<evidence type="ECO:0000313" key="11">
    <source>
        <dbReference type="Proteomes" id="UP000001038"/>
    </source>
</evidence>
<reference evidence="10" key="3">
    <citation type="submission" date="2025-09" db="UniProtKB">
        <authorList>
            <consortium name="Ensembl"/>
        </authorList>
    </citation>
    <scope>IDENTIFICATION</scope>
    <source>
        <strain evidence="10">Hd-rR</strain>
    </source>
</reference>
<dbReference type="Pfam" id="PF00084">
    <property type="entry name" value="Sushi"/>
    <property type="match status" value="4"/>
</dbReference>
<keyword evidence="4 5" id="KW-1015">Disulfide bond</keyword>
<keyword evidence="11" id="KW-1185">Reference proteome</keyword>
<dbReference type="InterPro" id="IPR035976">
    <property type="entry name" value="Sushi/SCR/CCP_sf"/>
</dbReference>
<feature type="domain" description="Sushi" evidence="9">
    <location>
        <begin position="28"/>
        <end position="91"/>
    </location>
</feature>
<feature type="disulfide bond" evidence="5">
    <location>
        <begin position="180"/>
        <end position="207"/>
    </location>
</feature>
<feature type="domain" description="Sushi" evidence="9">
    <location>
        <begin position="282"/>
        <end position="342"/>
    </location>
</feature>
<dbReference type="SUPFAM" id="SSF57535">
    <property type="entry name" value="Complement control module/SCR domain"/>
    <property type="match status" value="4"/>
</dbReference>
<reference evidence="10 11" key="1">
    <citation type="journal article" date="2007" name="Nature">
        <title>The medaka draft genome and insights into vertebrate genome evolution.</title>
        <authorList>
            <person name="Kasahara M."/>
            <person name="Naruse K."/>
            <person name="Sasaki S."/>
            <person name="Nakatani Y."/>
            <person name="Qu W."/>
            <person name="Ahsan B."/>
            <person name="Yamada T."/>
            <person name="Nagayasu Y."/>
            <person name="Doi K."/>
            <person name="Kasai Y."/>
            <person name="Jindo T."/>
            <person name="Kobayashi D."/>
            <person name="Shimada A."/>
            <person name="Toyoda A."/>
            <person name="Kuroki Y."/>
            <person name="Fujiyama A."/>
            <person name="Sasaki T."/>
            <person name="Shimizu A."/>
            <person name="Asakawa S."/>
            <person name="Shimizu N."/>
            <person name="Hashimoto S."/>
            <person name="Yang J."/>
            <person name="Lee Y."/>
            <person name="Matsushima K."/>
            <person name="Sugano S."/>
            <person name="Sakaizumi M."/>
            <person name="Narita T."/>
            <person name="Ohishi K."/>
            <person name="Haga S."/>
            <person name="Ohta F."/>
            <person name="Nomoto H."/>
            <person name="Nogata K."/>
            <person name="Morishita T."/>
            <person name="Endo T."/>
            <person name="Shin-I T."/>
            <person name="Takeda H."/>
            <person name="Morishita S."/>
            <person name="Kohara Y."/>
        </authorList>
    </citation>
    <scope>NUCLEOTIDE SEQUENCE [LARGE SCALE GENOMIC DNA]</scope>
    <source>
        <strain evidence="10 11">Hd-rR</strain>
    </source>
</reference>
<feature type="transmembrane region" description="Helical" evidence="7">
    <location>
        <begin position="368"/>
        <end position="389"/>
    </location>
</feature>
<dbReference type="PANTHER" id="PTHR45785:SF2">
    <property type="entry name" value="COMPLEMENT FACTOR H-RELATED"/>
    <property type="match status" value="1"/>
</dbReference>
<dbReference type="InterPro" id="IPR000436">
    <property type="entry name" value="Sushi_SCR_CCP_dom"/>
</dbReference>
<keyword evidence="7" id="KW-0472">Membrane</keyword>
<evidence type="ECO:0000256" key="3">
    <source>
        <dbReference type="ARBA" id="ARBA00022729"/>
    </source>
</evidence>
<proteinExistence type="predicted"/>
<dbReference type="AlphaFoldDB" id="A0A3B3HUS1"/>
<evidence type="ECO:0000313" key="10">
    <source>
        <dbReference type="Ensembl" id="ENSORLP00000035108.1"/>
    </source>
</evidence>
<dbReference type="OrthoDB" id="8961654at2759"/>
<feature type="domain" description="Sushi" evidence="9">
    <location>
        <begin position="92"/>
        <end position="148"/>
    </location>
</feature>
<evidence type="ECO:0000256" key="7">
    <source>
        <dbReference type="SAM" id="Phobius"/>
    </source>
</evidence>
<comment type="caution">
    <text evidence="5">Lacks conserved residue(s) required for the propagation of feature annotation.</text>
</comment>
<dbReference type="KEGG" id="ola:105354097"/>
<evidence type="ECO:0000256" key="8">
    <source>
        <dbReference type="SAM" id="SignalP"/>
    </source>
</evidence>
<dbReference type="STRING" id="8090.ENSORLP00000035108"/>
<evidence type="ECO:0000259" key="9">
    <source>
        <dbReference type="PROSITE" id="PS50923"/>
    </source>
</evidence>